<gene>
    <name evidence="2" type="ORF">EDB92DRAFT_1833050</name>
</gene>
<feature type="region of interest" description="Disordered" evidence="1">
    <location>
        <begin position="1"/>
        <end position="68"/>
    </location>
</feature>
<feature type="compositionally biased region" description="Basic and acidic residues" evidence="1">
    <location>
        <begin position="444"/>
        <end position="453"/>
    </location>
</feature>
<dbReference type="EMBL" id="JAKELL010000004">
    <property type="protein sequence ID" value="KAH8999218.1"/>
    <property type="molecule type" value="Genomic_DNA"/>
</dbReference>
<accession>A0AAD4LQL8</accession>
<reference evidence="2" key="1">
    <citation type="submission" date="2022-01" db="EMBL/GenBank/DDBJ databases">
        <title>Comparative genomics reveals a dynamic genome evolution in the ectomycorrhizal milk-cap (Lactarius) mushrooms.</title>
        <authorList>
            <consortium name="DOE Joint Genome Institute"/>
            <person name="Lebreton A."/>
            <person name="Tang N."/>
            <person name="Kuo A."/>
            <person name="LaButti K."/>
            <person name="Drula E."/>
            <person name="Barry K."/>
            <person name="Clum A."/>
            <person name="Lipzen A."/>
            <person name="Mousain D."/>
            <person name="Ng V."/>
            <person name="Wang R."/>
            <person name="Wang X."/>
            <person name="Dai Y."/>
            <person name="Henrissat B."/>
            <person name="Grigoriev I.V."/>
            <person name="Guerin-Laguette A."/>
            <person name="Yu F."/>
            <person name="Martin F.M."/>
        </authorList>
    </citation>
    <scope>NUCLEOTIDE SEQUENCE</scope>
    <source>
        <strain evidence="2">QP</strain>
    </source>
</reference>
<comment type="caution">
    <text evidence="2">The sequence shown here is derived from an EMBL/GenBank/DDBJ whole genome shotgun (WGS) entry which is preliminary data.</text>
</comment>
<evidence type="ECO:0000313" key="2">
    <source>
        <dbReference type="EMBL" id="KAH8999218.1"/>
    </source>
</evidence>
<sequence>MPTSELTDALNPFVGQQQQQQQQSYSEQHTYTQPFQAAPPPQSSSFVPHRSELEYAISEPPPPPRPKVDAAHLVQELLRALNVTREAQASEYRRRLAWEQELEAKYQQRQAEMETQLAEMKREIACLKICVSSLLDQQPHDTTQASGSVCPHEASGVANSEGSSRQSTMVERMSIDAPSPSASPISPSGKGPTPSPNDGESDSEDSESEASQSLNGPRPQKRTNNHDKRCYTIQTAMRRHIYRVLGVSPEDGLPHSHHEGLPLSIKEPVRFVWEKTIKQSKHNTQMKDRVLADLRANRRLYRHVPEADFSAKSVSSAFDQAFSTFRQKYKAQLDPTVSLTVKTREEHKAMKSRRLHRKKFKRDQRIAMRERTQAFAHSTFDGAMELECMSSEESDEDSKLGVTKDKVLKLRGIPWRSNRLLKFYSVLDEDDRLDKSLRPKRGLGRRDRDEGPPKDGLTIPPKGVASWMISRRWLRDVQLAHPEVLRAVQELVYDPPGFDWTKFDALGYETDDERMTIDSNTHRHGGAQFAPHSSAFPGSTTSYALVDALAPASLAP</sequence>
<evidence type="ECO:0000313" key="3">
    <source>
        <dbReference type="Proteomes" id="UP001201163"/>
    </source>
</evidence>
<protein>
    <submittedName>
        <fullName evidence="2">Uncharacterized protein</fullName>
    </submittedName>
</protein>
<keyword evidence="3" id="KW-1185">Reference proteome</keyword>
<organism evidence="2 3">
    <name type="scientific">Lactarius akahatsu</name>
    <dbReference type="NCBI Taxonomy" id="416441"/>
    <lineage>
        <taxon>Eukaryota</taxon>
        <taxon>Fungi</taxon>
        <taxon>Dikarya</taxon>
        <taxon>Basidiomycota</taxon>
        <taxon>Agaricomycotina</taxon>
        <taxon>Agaricomycetes</taxon>
        <taxon>Russulales</taxon>
        <taxon>Russulaceae</taxon>
        <taxon>Lactarius</taxon>
    </lineage>
</organism>
<proteinExistence type="predicted"/>
<dbReference type="Proteomes" id="UP001201163">
    <property type="component" value="Unassembled WGS sequence"/>
</dbReference>
<feature type="compositionally biased region" description="Low complexity" evidence="1">
    <location>
        <begin position="175"/>
        <end position="188"/>
    </location>
</feature>
<evidence type="ECO:0000256" key="1">
    <source>
        <dbReference type="SAM" id="MobiDB-lite"/>
    </source>
</evidence>
<feature type="region of interest" description="Disordered" evidence="1">
    <location>
        <begin position="140"/>
        <end position="227"/>
    </location>
</feature>
<feature type="region of interest" description="Disordered" evidence="1">
    <location>
        <begin position="436"/>
        <end position="461"/>
    </location>
</feature>
<dbReference type="AlphaFoldDB" id="A0AAD4LQL8"/>
<name>A0AAD4LQL8_9AGAM</name>
<feature type="compositionally biased region" description="Polar residues" evidence="1">
    <location>
        <begin position="157"/>
        <end position="169"/>
    </location>
</feature>
<feature type="compositionally biased region" description="Acidic residues" evidence="1">
    <location>
        <begin position="199"/>
        <end position="208"/>
    </location>
</feature>